<dbReference type="RefSeq" id="WP_137246231.1">
    <property type="nucleotide sequence ID" value="NZ_SZQA01000004.1"/>
</dbReference>
<dbReference type="PANTHER" id="PTHR43767">
    <property type="entry name" value="LONG-CHAIN-FATTY-ACID--COA LIGASE"/>
    <property type="match status" value="1"/>
</dbReference>
<dbReference type="Pfam" id="PF00501">
    <property type="entry name" value="AMP-binding"/>
    <property type="match status" value="1"/>
</dbReference>
<evidence type="ECO:0000259" key="2">
    <source>
        <dbReference type="Pfam" id="PF13193"/>
    </source>
</evidence>
<protein>
    <submittedName>
        <fullName evidence="3">AMP-dependent synthetase</fullName>
    </submittedName>
</protein>
<dbReference type="Gene3D" id="3.30.300.30">
    <property type="match status" value="1"/>
</dbReference>
<dbReference type="InterPro" id="IPR025110">
    <property type="entry name" value="AMP-bd_C"/>
</dbReference>
<dbReference type="OrthoDB" id="3443462at2"/>
<gene>
    <name evidence="3" type="ORF">FDA94_07195</name>
</gene>
<evidence type="ECO:0000313" key="3">
    <source>
        <dbReference type="EMBL" id="TKK90193.1"/>
    </source>
</evidence>
<dbReference type="PROSITE" id="PS00455">
    <property type="entry name" value="AMP_BINDING"/>
    <property type="match status" value="1"/>
</dbReference>
<dbReference type="NCBIfam" id="NF005863">
    <property type="entry name" value="PRK07798.1"/>
    <property type="match status" value="1"/>
</dbReference>
<dbReference type="PANTHER" id="PTHR43767:SF1">
    <property type="entry name" value="NONRIBOSOMAL PEPTIDE SYNTHASE PES1 (EUROFUNG)-RELATED"/>
    <property type="match status" value="1"/>
</dbReference>
<dbReference type="InterPro" id="IPR045851">
    <property type="entry name" value="AMP-bd_C_sf"/>
</dbReference>
<feature type="domain" description="AMP-dependent synthetase/ligase" evidence="1">
    <location>
        <begin position="14"/>
        <end position="336"/>
    </location>
</feature>
<reference evidence="3 4" key="1">
    <citation type="submission" date="2019-04" db="EMBL/GenBank/DDBJ databases">
        <title>Herbidospora sp. NEAU-GS14.nov., a novel actinomycete isolated from soil.</title>
        <authorList>
            <person name="Han L."/>
        </authorList>
    </citation>
    <scope>NUCLEOTIDE SEQUENCE [LARGE SCALE GENOMIC DNA]</scope>
    <source>
        <strain evidence="3 4">NEAU-GS14</strain>
    </source>
</reference>
<dbReference type="Gene3D" id="3.40.50.12780">
    <property type="entry name" value="N-terminal domain of ligase-like"/>
    <property type="match status" value="1"/>
</dbReference>
<dbReference type="Proteomes" id="UP000308705">
    <property type="component" value="Unassembled WGS sequence"/>
</dbReference>
<dbReference type="InterPro" id="IPR020845">
    <property type="entry name" value="AMP-binding_CS"/>
</dbReference>
<dbReference type="InterPro" id="IPR000873">
    <property type="entry name" value="AMP-dep_synth/lig_dom"/>
</dbReference>
<feature type="domain" description="AMP-binding enzyme C-terminal" evidence="2">
    <location>
        <begin position="433"/>
        <end position="508"/>
    </location>
</feature>
<dbReference type="SUPFAM" id="SSF56801">
    <property type="entry name" value="Acetyl-CoA synthetase-like"/>
    <property type="match status" value="1"/>
</dbReference>
<dbReference type="AlphaFoldDB" id="A0A4V5UZX7"/>
<proteinExistence type="predicted"/>
<organism evidence="3 4">
    <name type="scientific">Herbidospora galbida</name>
    <dbReference type="NCBI Taxonomy" id="2575442"/>
    <lineage>
        <taxon>Bacteria</taxon>
        <taxon>Bacillati</taxon>
        <taxon>Actinomycetota</taxon>
        <taxon>Actinomycetes</taxon>
        <taxon>Streptosporangiales</taxon>
        <taxon>Streptosporangiaceae</taxon>
        <taxon>Herbidospora</taxon>
    </lineage>
</organism>
<dbReference type="GO" id="GO:0016878">
    <property type="term" value="F:acid-thiol ligase activity"/>
    <property type="evidence" value="ECO:0007669"/>
    <property type="project" value="UniProtKB-ARBA"/>
</dbReference>
<evidence type="ECO:0000259" key="1">
    <source>
        <dbReference type="Pfam" id="PF00501"/>
    </source>
</evidence>
<accession>A0A4V5UZX7</accession>
<dbReference type="EMBL" id="SZQA01000004">
    <property type="protein sequence ID" value="TKK90193.1"/>
    <property type="molecule type" value="Genomic_DNA"/>
</dbReference>
<dbReference type="InterPro" id="IPR050237">
    <property type="entry name" value="ATP-dep_AMP-bd_enzyme"/>
</dbReference>
<evidence type="ECO:0000313" key="4">
    <source>
        <dbReference type="Proteomes" id="UP000308705"/>
    </source>
</evidence>
<name>A0A4V5UZX7_9ACTN</name>
<comment type="caution">
    <text evidence="3">The sequence shown here is derived from an EMBL/GenBank/DDBJ whole genome shotgun (WGS) entry which is preliminary data.</text>
</comment>
<keyword evidence="4" id="KW-1185">Reference proteome</keyword>
<dbReference type="Pfam" id="PF13193">
    <property type="entry name" value="AMP-binding_C"/>
    <property type="match status" value="1"/>
</dbReference>
<dbReference type="InterPro" id="IPR042099">
    <property type="entry name" value="ANL_N_sf"/>
</dbReference>
<sequence length="518" mass="55812">MTQFDLATLHEAIATAVPDRECLVWRDRRATWQTVTERTRRLGNLLHSRGLGPGARMAVYLHNGPEYLEALLGAHKARVTPFNVNYRYTADELAYLFADAGPAVVVFHAAFAPLVARTAPPSALLLQVMDDSGHPLVPGALPYEEALAAASPGPVPAAPSPDDHHIIYTGGTTGMPKGVVWRIGDLLDGPVGIRRRDGSSFGSLDELVGHARANRRRILPAAPLMHGTGIWFTLNGWCLGSTVVIADRVDRFDAPSLLATLERERVTGTVIVGDAFARPLVEELQSRVYDLRLGMIGTSGAFLGEALRARLSELVPGVRTVDTLGSSETGNSAVRMDGGRFEAGPWTVVLSADQTRVLSPGDPEEGWLARSGPIPLGYLGDPEKTARTFRTVGGVRYAIPGDRAVWREDGTIDLRGREATVINTAGEKVFAEEVEGVLREVEGVVDALVVGRPSERWGQEVVAVVHTGKPGEPDDAALKDACAARLAGFKVPKEFVRADEVRRHANGKADYAWARSMV</sequence>